<evidence type="ECO:0000256" key="2">
    <source>
        <dbReference type="ARBA" id="ARBA00022679"/>
    </source>
</evidence>
<feature type="active site" description="Proton acceptor" evidence="4">
    <location>
        <position position="244"/>
    </location>
</feature>
<dbReference type="Gene3D" id="3.40.50.150">
    <property type="entry name" value="Vaccinia Virus protein VP39"/>
    <property type="match status" value="1"/>
</dbReference>
<reference evidence="8" key="1">
    <citation type="submission" date="2016-08" db="EMBL/GenBank/DDBJ databases">
        <authorList>
            <person name="Tokovenko B."/>
            <person name="Kalinowski J."/>
        </authorList>
    </citation>
    <scope>NUCLEOTIDE SEQUENCE [LARGE SCALE GENOMIC DNA]</scope>
    <source>
        <strain evidence="8">UTMC102</strain>
    </source>
</reference>
<keyword evidence="3" id="KW-0949">S-adenosyl-L-methionine</keyword>
<dbReference type="InterPro" id="IPR036390">
    <property type="entry name" value="WH_DNA-bd_sf"/>
</dbReference>
<evidence type="ECO:0000313" key="7">
    <source>
        <dbReference type="EMBL" id="OOC53338.1"/>
    </source>
</evidence>
<protein>
    <submittedName>
        <fullName evidence="7">Methyltransferase</fullName>
    </submittedName>
</protein>
<gene>
    <name evidence="7" type="ORF">NOSIN_05540</name>
</gene>
<dbReference type="InterPro" id="IPR012967">
    <property type="entry name" value="COMT_dimerisation"/>
</dbReference>
<evidence type="ECO:0000259" key="6">
    <source>
        <dbReference type="Pfam" id="PF08100"/>
    </source>
</evidence>
<dbReference type="OrthoDB" id="4145676at2"/>
<dbReference type="GO" id="GO:0032259">
    <property type="term" value="P:methylation"/>
    <property type="evidence" value="ECO:0007669"/>
    <property type="project" value="UniProtKB-KW"/>
</dbReference>
<comment type="caution">
    <text evidence="7">The sequence shown here is derived from an EMBL/GenBank/DDBJ whole genome shotgun (WGS) entry which is preliminary data.</text>
</comment>
<dbReference type="PANTHER" id="PTHR43712">
    <property type="entry name" value="PUTATIVE (AFU_ORTHOLOGUE AFUA_4G14580)-RELATED"/>
    <property type="match status" value="1"/>
</dbReference>
<keyword evidence="8" id="KW-1185">Reference proteome</keyword>
<dbReference type="Gene3D" id="1.10.10.10">
    <property type="entry name" value="Winged helix-like DNA-binding domain superfamily/Winged helix DNA-binding domain"/>
    <property type="match status" value="1"/>
</dbReference>
<feature type="domain" description="O-methyltransferase C-terminal" evidence="5">
    <location>
        <begin position="112"/>
        <end position="314"/>
    </location>
</feature>
<dbReference type="SUPFAM" id="SSF46785">
    <property type="entry name" value="Winged helix' DNA-binding domain"/>
    <property type="match status" value="1"/>
</dbReference>
<dbReference type="PIRSF" id="PIRSF005739">
    <property type="entry name" value="O-mtase"/>
    <property type="match status" value="1"/>
</dbReference>
<dbReference type="InterPro" id="IPR016461">
    <property type="entry name" value="COMT-like"/>
</dbReference>
<dbReference type="PANTHER" id="PTHR43712:SF2">
    <property type="entry name" value="O-METHYLTRANSFERASE CICE"/>
    <property type="match status" value="1"/>
</dbReference>
<dbReference type="GO" id="GO:0008171">
    <property type="term" value="F:O-methyltransferase activity"/>
    <property type="evidence" value="ECO:0007669"/>
    <property type="project" value="InterPro"/>
</dbReference>
<evidence type="ECO:0000256" key="3">
    <source>
        <dbReference type="ARBA" id="ARBA00022691"/>
    </source>
</evidence>
<dbReference type="AlphaFoldDB" id="A0A1V3BY13"/>
<proteinExistence type="predicted"/>
<feature type="domain" description="O-methyltransferase dimerisation" evidence="6">
    <location>
        <begin position="16"/>
        <end position="84"/>
    </location>
</feature>
<dbReference type="Proteomes" id="UP000189004">
    <property type="component" value="Unassembled WGS sequence"/>
</dbReference>
<dbReference type="InterPro" id="IPR036388">
    <property type="entry name" value="WH-like_DNA-bd_sf"/>
</dbReference>
<organism evidence="7 8">
    <name type="scientific">Nocardiopsis sinuspersici</name>
    <dbReference type="NCBI Taxonomy" id="501010"/>
    <lineage>
        <taxon>Bacteria</taxon>
        <taxon>Bacillati</taxon>
        <taxon>Actinomycetota</taxon>
        <taxon>Actinomycetes</taxon>
        <taxon>Streptosporangiales</taxon>
        <taxon>Nocardiopsidaceae</taxon>
        <taxon>Nocardiopsis</taxon>
    </lineage>
</organism>
<dbReference type="Pfam" id="PF08100">
    <property type="entry name" value="Dimerisation"/>
    <property type="match status" value="1"/>
</dbReference>
<sequence>MDDHTSALFLYEEAMAYTYSAALRTAAALGVADHLDDTPADLGPLAEATGARPDALRRVLRLLASRGVFDEHPGDRFSLGDRGRALRGDSTAPASPGVLMFTDTMFWTMTHRLPESVRDARPEFARFFGRTLPEYLDSDPALDGLYYEGMATVSDAENALVVRGCELPAHGVVADLGGRNGSLLASALREHPGLSGVLFDRPGAVDTGRLEAAEDLRGRWRTAEGDFFTEVPPADVHLLKRILHNWDDEQSVRILENCRRALRPGGRVLVVDAIVPQDGTEHQGKAMDLMMLAALTGRERSAAELEPLFTEAGLRLSRVMGTSSVMSVAEGVIA</sequence>
<name>A0A1V3BY13_9ACTN</name>
<dbReference type="RefSeq" id="WP_077689708.1">
    <property type="nucleotide sequence ID" value="NZ_MCOK01000001.1"/>
</dbReference>
<dbReference type="Pfam" id="PF00891">
    <property type="entry name" value="Methyltransf_2"/>
    <property type="match status" value="1"/>
</dbReference>
<dbReference type="GO" id="GO:0046983">
    <property type="term" value="F:protein dimerization activity"/>
    <property type="evidence" value="ECO:0007669"/>
    <property type="project" value="InterPro"/>
</dbReference>
<dbReference type="PROSITE" id="PS51683">
    <property type="entry name" value="SAM_OMT_II"/>
    <property type="match status" value="1"/>
</dbReference>
<dbReference type="STRING" id="501010.NOSIN_05540"/>
<dbReference type="EMBL" id="MCOK01000001">
    <property type="protein sequence ID" value="OOC53338.1"/>
    <property type="molecule type" value="Genomic_DNA"/>
</dbReference>
<evidence type="ECO:0000256" key="4">
    <source>
        <dbReference type="PIRSR" id="PIRSR005739-1"/>
    </source>
</evidence>
<evidence type="ECO:0000256" key="1">
    <source>
        <dbReference type="ARBA" id="ARBA00022603"/>
    </source>
</evidence>
<dbReference type="CDD" id="cd02440">
    <property type="entry name" value="AdoMet_MTases"/>
    <property type="match status" value="1"/>
</dbReference>
<dbReference type="InterPro" id="IPR029063">
    <property type="entry name" value="SAM-dependent_MTases_sf"/>
</dbReference>
<accession>A0A1V3BY13</accession>
<keyword evidence="1 7" id="KW-0489">Methyltransferase</keyword>
<evidence type="ECO:0000313" key="8">
    <source>
        <dbReference type="Proteomes" id="UP000189004"/>
    </source>
</evidence>
<keyword evidence="2 7" id="KW-0808">Transferase</keyword>
<evidence type="ECO:0000259" key="5">
    <source>
        <dbReference type="Pfam" id="PF00891"/>
    </source>
</evidence>
<dbReference type="SUPFAM" id="SSF53335">
    <property type="entry name" value="S-adenosyl-L-methionine-dependent methyltransferases"/>
    <property type="match status" value="1"/>
</dbReference>
<dbReference type="InterPro" id="IPR001077">
    <property type="entry name" value="COMT_C"/>
</dbReference>